<reference evidence="4 5" key="1">
    <citation type="submission" date="2024-08" db="EMBL/GenBank/DDBJ databases">
        <authorList>
            <person name="Cucini C."/>
            <person name="Frati F."/>
        </authorList>
    </citation>
    <scope>NUCLEOTIDE SEQUENCE [LARGE SCALE GENOMIC DNA]</scope>
</reference>
<dbReference type="Pfam" id="PF00337">
    <property type="entry name" value="Gal-bind_lectin"/>
    <property type="match status" value="3"/>
</dbReference>
<name>A0ABP1PJZ7_9HEXA</name>
<dbReference type="InterPro" id="IPR001079">
    <property type="entry name" value="Galectin_CRD"/>
</dbReference>
<gene>
    <name evidence="4" type="ORF">ODALV1_LOCUS295</name>
</gene>
<dbReference type="Proteomes" id="UP001642540">
    <property type="component" value="Unassembled WGS sequence"/>
</dbReference>
<dbReference type="CDD" id="cd00070">
    <property type="entry name" value="GLECT"/>
    <property type="match status" value="1"/>
</dbReference>
<organism evidence="4 5">
    <name type="scientific">Orchesella dallaii</name>
    <dbReference type="NCBI Taxonomy" id="48710"/>
    <lineage>
        <taxon>Eukaryota</taxon>
        <taxon>Metazoa</taxon>
        <taxon>Ecdysozoa</taxon>
        <taxon>Arthropoda</taxon>
        <taxon>Hexapoda</taxon>
        <taxon>Collembola</taxon>
        <taxon>Entomobryomorpha</taxon>
        <taxon>Entomobryoidea</taxon>
        <taxon>Orchesellidae</taxon>
        <taxon>Orchesellinae</taxon>
        <taxon>Orchesella</taxon>
    </lineage>
</organism>
<evidence type="ECO:0000313" key="4">
    <source>
        <dbReference type="EMBL" id="CAL8068488.1"/>
    </source>
</evidence>
<accession>A0ABP1PJZ7</accession>
<dbReference type="PANTHER" id="PTHR11346">
    <property type="entry name" value="GALECTIN"/>
    <property type="match status" value="1"/>
</dbReference>
<evidence type="ECO:0000256" key="2">
    <source>
        <dbReference type="RuleBase" id="RU102079"/>
    </source>
</evidence>
<evidence type="ECO:0000256" key="1">
    <source>
        <dbReference type="ARBA" id="ARBA00022734"/>
    </source>
</evidence>
<dbReference type="Gene3D" id="2.60.120.200">
    <property type="match status" value="3"/>
</dbReference>
<feature type="domain" description="Galectin" evidence="3">
    <location>
        <begin position="293"/>
        <end position="424"/>
    </location>
</feature>
<keyword evidence="5" id="KW-1185">Reference proteome</keyword>
<dbReference type="InterPro" id="IPR044156">
    <property type="entry name" value="Galectin-like"/>
</dbReference>
<dbReference type="EMBL" id="CAXLJM020000001">
    <property type="protein sequence ID" value="CAL8068488.1"/>
    <property type="molecule type" value="Genomic_DNA"/>
</dbReference>
<proteinExistence type="predicted"/>
<dbReference type="SMART" id="SM00908">
    <property type="entry name" value="Gal-bind_lectin"/>
    <property type="match status" value="3"/>
</dbReference>
<keyword evidence="1 2" id="KW-0430">Lectin</keyword>
<evidence type="ECO:0000259" key="3">
    <source>
        <dbReference type="PROSITE" id="PS51304"/>
    </source>
</evidence>
<evidence type="ECO:0000313" key="5">
    <source>
        <dbReference type="Proteomes" id="UP001642540"/>
    </source>
</evidence>
<sequence>MFSFSINICYGWRETGGIYLFHFDIRFPKSHVVTDANIDGPGLLGYEITNFTSHFRKGNDFLVEIICEKDKFHVSVDGDYFLEYKYKLPLKTADMLYLAGVRDRDVQIYSVDVNNLSNATKWVSPSARTNFDLNESGTSDNNCTCDSESPFLVQIPFVAKLANKLSVGTKITVSGRILPRVYWFAINIRQNWKDVGGINLFHFNPRLDGPNVITGTHIEGVGWINFGHHSFPYGSHFQKGNNFTVEIECQKEQFSVKLDGNHFLVSKYMLPVEVADVLEIKTVRNQDVEIFSVDTKLDNGPSVGTKITVKGRILLGAFRFAINIRHGWTEEGGTFLFHFNPRYDEPNVIIDVHIWGHGWINYGICRYPKGSHFRKGSNFTVEIVCEEDQFNVTVDGQPFLEFKYMLPLRFADMLEINGVRNRDV</sequence>
<feature type="domain" description="Galectin" evidence="3">
    <location>
        <begin position="1"/>
        <end position="114"/>
    </location>
</feature>
<feature type="domain" description="Galectin" evidence="3">
    <location>
        <begin position="157"/>
        <end position="289"/>
    </location>
</feature>
<protein>
    <recommendedName>
        <fullName evidence="2">Galectin</fullName>
    </recommendedName>
</protein>
<dbReference type="InterPro" id="IPR013320">
    <property type="entry name" value="ConA-like_dom_sf"/>
</dbReference>
<dbReference type="SUPFAM" id="SSF49899">
    <property type="entry name" value="Concanavalin A-like lectins/glucanases"/>
    <property type="match status" value="3"/>
</dbReference>
<dbReference type="PANTHER" id="PTHR11346:SF147">
    <property type="entry name" value="GALECTIN"/>
    <property type="match status" value="1"/>
</dbReference>
<dbReference type="PROSITE" id="PS51304">
    <property type="entry name" value="GALECTIN"/>
    <property type="match status" value="3"/>
</dbReference>
<dbReference type="SMART" id="SM00276">
    <property type="entry name" value="GLECT"/>
    <property type="match status" value="2"/>
</dbReference>
<comment type="caution">
    <text evidence="4">The sequence shown here is derived from an EMBL/GenBank/DDBJ whole genome shotgun (WGS) entry which is preliminary data.</text>
</comment>